<keyword evidence="1" id="KW-0732">Signal</keyword>
<feature type="signal peptide" evidence="1">
    <location>
        <begin position="1"/>
        <end position="21"/>
    </location>
</feature>
<sequence length="195" mass="21220">MKPLMAGEILICVLLTGSALAQEPPMEKAIEEVLACIAIASDEQRLACLDAAAARLARAKAEAVQQKTADAAFSRSDIAPENNEAGAPREVVGTVTQSIEEFGAESVHELRAEKKKESLREITAAATSIHLNSRRRATIYLQNGQVWRQLDSDSAFHGHVTPNRSYVVTIKRAALGSYIAKVEGFSRPIRVKRIK</sequence>
<dbReference type="AlphaFoldDB" id="A0A239PM32"/>
<gene>
    <name evidence="2" type="ORF">SAMN06297382_0921</name>
</gene>
<protein>
    <submittedName>
        <fullName evidence="2">Uncharacterized protein</fullName>
    </submittedName>
</protein>
<organism evidence="2 3">
    <name type="scientific">Amphiplicatus metriothermophilus</name>
    <dbReference type="NCBI Taxonomy" id="1519374"/>
    <lineage>
        <taxon>Bacteria</taxon>
        <taxon>Pseudomonadati</taxon>
        <taxon>Pseudomonadota</taxon>
        <taxon>Alphaproteobacteria</taxon>
        <taxon>Parvularculales</taxon>
        <taxon>Parvularculaceae</taxon>
        <taxon>Amphiplicatus</taxon>
    </lineage>
</organism>
<dbReference type="Proteomes" id="UP000198346">
    <property type="component" value="Unassembled WGS sequence"/>
</dbReference>
<proteinExistence type="predicted"/>
<accession>A0A239PM32</accession>
<evidence type="ECO:0000256" key="1">
    <source>
        <dbReference type="SAM" id="SignalP"/>
    </source>
</evidence>
<evidence type="ECO:0000313" key="3">
    <source>
        <dbReference type="Proteomes" id="UP000198346"/>
    </source>
</evidence>
<keyword evidence="3" id="KW-1185">Reference proteome</keyword>
<dbReference type="EMBL" id="FZQA01000001">
    <property type="protein sequence ID" value="SNT68419.1"/>
    <property type="molecule type" value="Genomic_DNA"/>
</dbReference>
<feature type="chain" id="PRO_5013258170" evidence="1">
    <location>
        <begin position="22"/>
        <end position="195"/>
    </location>
</feature>
<reference evidence="2 3" key="1">
    <citation type="submission" date="2017-07" db="EMBL/GenBank/DDBJ databases">
        <authorList>
            <person name="Sun Z.S."/>
            <person name="Albrecht U."/>
            <person name="Echele G."/>
            <person name="Lee C.C."/>
        </authorList>
    </citation>
    <scope>NUCLEOTIDE SEQUENCE [LARGE SCALE GENOMIC DNA]</scope>
    <source>
        <strain evidence="2 3">CGMCC 1.12710</strain>
    </source>
</reference>
<name>A0A239PM32_9PROT</name>
<evidence type="ECO:0000313" key="2">
    <source>
        <dbReference type="EMBL" id="SNT68419.1"/>
    </source>
</evidence>